<name>A0A919T8W1_9ACTN</name>
<dbReference type="InterPro" id="IPR043917">
    <property type="entry name" value="DUF5753"/>
</dbReference>
<dbReference type="Proteomes" id="UP000677082">
    <property type="component" value="Unassembled WGS sequence"/>
</dbReference>
<evidence type="ECO:0000259" key="1">
    <source>
        <dbReference type="Pfam" id="PF19054"/>
    </source>
</evidence>
<dbReference type="EMBL" id="BOQN01000020">
    <property type="protein sequence ID" value="GIM89849.1"/>
    <property type="molecule type" value="Genomic_DNA"/>
</dbReference>
<proteinExistence type="predicted"/>
<gene>
    <name evidence="2" type="ORF">Ato02nite_016420</name>
</gene>
<accession>A0A919T8W1</accession>
<dbReference type="Pfam" id="PF19054">
    <property type="entry name" value="DUF5753"/>
    <property type="match status" value="1"/>
</dbReference>
<protein>
    <recommendedName>
        <fullName evidence="1">DUF5753 domain-containing protein</fullName>
    </recommendedName>
</protein>
<keyword evidence="3" id="KW-1185">Reference proteome</keyword>
<feature type="domain" description="DUF5753" evidence="1">
    <location>
        <begin position="1"/>
        <end position="99"/>
    </location>
</feature>
<sequence>MRGQLEFLIEMAEAGEAIIQAVTFAAGAHEGMTGGFTVLEFDSHPEGPFDLTIGDVVYWEGPDGDSVSEESAIVDDRVNSLQRLRERALSPTESLQFVRLLHEQL</sequence>
<evidence type="ECO:0000313" key="3">
    <source>
        <dbReference type="Proteomes" id="UP000677082"/>
    </source>
</evidence>
<comment type="caution">
    <text evidence="2">The sequence shown here is derived from an EMBL/GenBank/DDBJ whole genome shotgun (WGS) entry which is preliminary data.</text>
</comment>
<reference evidence="2 3" key="1">
    <citation type="submission" date="2021-03" db="EMBL/GenBank/DDBJ databases">
        <title>Whole genome shotgun sequence of Actinoplanes toevensis NBRC 105298.</title>
        <authorList>
            <person name="Komaki H."/>
            <person name="Tamura T."/>
        </authorList>
    </citation>
    <scope>NUCLEOTIDE SEQUENCE [LARGE SCALE GENOMIC DNA]</scope>
    <source>
        <strain evidence="2 3">NBRC 105298</strain>
    </source>
</reference>
<dbReference type="AlphaFoldDB" id="A0A919T8W1"/>
<organism evidence="2 3">
    <name type="scientific">Paractinoplanes toevensis</name>
    <dbReference type="NCBI Taxonomy" id="571911"/>
    <lineage>
        <taxon>Bacteria</taxon>
        <taxon>Bacillati</taxon>
        <taxon>Actinomycetota</taxon>
        <taxon>Actinomycetes</taxon>
        <taxon>Micromonosporales</taxon>
        <taxon>Micromonosporaceae</taxon>
        <taxon>Paractinoplanes</taxon>
    </lineage>
</organism>
<evidence type="ECO:0000313" key="2">
    <source>
        <dbReference type="EMBL" id="GIM89849.1"/>
    </source>
</evidence>